<organism evidence="1 2">
    <name type="scientific">Methanoculleus chikugoensis</name>
    <dbReference type="NCBI Taxonomy" id="118126"/>
    <lineage>
        <taxon>Archaea</taxon>
        <taxon>Methanobacteriati</taxon>
        <taxon>Methanobacteriota</taxon>
        <taxon>Stenosarchaea group</taxon>
        <taxon>Methanomicrobia</taxon>
        <taxon>Methanomicrobiales</taxon>
        <taxon>Methanomicrobiaceae</taxon>
        <taxon>Methanoculleus</taxon>
    </lineage>
</organism>
<gene>
    <name evidence="1" type="ORF">MchiMG62_12370</name>
</gene>
<name>A0ABN5XH02_9EURY</name>
<sequence length="242" mass="27809">MQEPWEQQLCQFDSRLEEAKKWKPEFTNLVSRLPKIPIEYQISNEGLLSVQLAVYVLNGCLTPTYQALLAFNTLYEGRILSMISFPVRIMLESWGAAHYANQILVYMEETGDVHRALEKSHKLLLGARYPIDLPWGGKASTKSVHVMDFIRCLKDTYPQVEDTYSFLCESCHPCWLMSTYWSLYPAHNNEELRNQGIGYIEKVFTSMECTISGITLDVENTLKSAILYIEKDPKNNPGKPID</sequence>
<protein>
    <submittedName>
        <fullName evidence="1">Uncharacterized protein</fullName>
    </submittedName>
</protein>
<dbReference type="Proteomes" id="UP000824969">
    <property type="component" value="Chromosome"/>
</dbReference>
<evidence type="ECO:0000313" key="2">
    <source>
        <dbReference type="Proteomes" id="UP000824969"/>
    </source>
</evidence>
<dbReference type="EMBL" id="AP019781">
    <property type="protein sequence ID" value="BBL68056.1"/>
    <property type="molecule type" value="Genomic_DNA"/>
</dbReference>
<dbReference type="RefSeq" id="WP_221058460.1">
    <property type="nucleotide sequence ID" value="NZ_AP019781.1"/>
</dbReference>
<reference evidence="1 2" key="1">
    <citation type="submission" date="2019-06" db="EMBL/GenBank/DDBJ databases">
        <title>Complete genome sequence of Methanoculleus chikugoensis strain MG62.</title>
        <authorList>
            <person name="Asakawa S."/>
            <person name="Dianou D."/>
        </authorList>
    </citation>
    <scope>NUCLEOTIDE SEQUENCE [LARGE SCALE GENOMIC DNA]</scope>
    <source>
        <strain evidence="1 2">MG62</strain>
    </source>
</reference>
<accession>A0ABN5XH02</accession>
<keyword evidence="2" id="KW-1185">Reference proteome</keyword>
<proteinExistence type="predicted"/>
<dbReference type="GeneID" id="66130761"/>
<evidence type="ECO:0000313" key="1">
    <source>
        <dbReference type="EMBL" id="BBL68056.1"/>
    </source>
</evidence>